<keyword evidence="5" id="KW-0862">Zinc</keyword>
<dbReference type="InterPro" id="IPR050681">
    <property type="entry name" value="CDF/SLC30A"/>
</dbReference>
<keyword evidence="3" id="KW-0813">Transport</keyword>
<keyword evidence="4 10" id="KW-0812">Transmembrane</keyword>
<proteinExistence type="inferred from homology"/>
<feature type="domain" description="Cation efflux protein cytoplasmic" evidence="12">
    <location>
        <begin position="262"/>
        <end position="332"/>
    </location>
</feature>
<name>A0ABW4TUS0_9SPHN</name>
<feature type="transmembrane region" description="Helical" evidence="10">
    <location>
        <begin position="164"/>
        <end position="184"/>
    </location>
</feature>
<dbReference type="NCBIfam" id="TIGR01297">
    <property type="entry name" value="CDF"/>
    <property type="match status" value="1"/>
</dbReference>
<evidence type="ECO:0000256" key="10">
    <source>
        <dbReference type="SAM" id="Phobius"/>
    </source>
</evidence>
<keyword evidence="5" id="KW-0864">Zinc transport</keyword>
<evidence type="ECO:0000256" key="1">
    <source>
        <dbReference type="ARBA" id="ARBA00004141"/>
    </source>
</evidence>
<dbReference type="PANTHER" id="PTHR11562:SF17">
    <property type="entry name" value="RE54080P-RELATED"/>
    <property type="match status" value="1"/>
</dbReference>
<evidence type="ECO:0000256" key="6">
    <source>
        <dbReference type="ARBA" id="ARBA00022989"/>
    </source>
</evidence>
<dbReference type="Proteomes" id="UP001597400">
    <property type="component" value="Unassembled WGS sequence"/>
</dbReference>
<feature type="transmembrane region" description="Helical" evidence="10">
    <location>
        <begin position="65"/>
        <end position="84"/>
    </location>
</feature>
<comment type="caution">
    <text evidence="13">The sequence shown here is derived from an EMBL/GenBank/DDBJ whole genome shotgun (WGS) entry which is preliminary data.</text>
</comment>
<comment type="similarity">
    <text evidence="2">Belongs to the cation diffusion facilitator (CDF) transporter (TC 2.A.4) family. SLC30A subfamily.</text>
</comment>
<dbReference type="InterPro" id="IPR027470">
    <property type="entry name" value="Cation_efflux_CTD"/>
</dbReference>
<dbReference type="InterPro" id="IPR058533">
    <property type="entry name" value="Cation_efflux_TM"/>
</dbReference>
<keyword evidence="14" id="KW-1185">Reference proteome</keyword>
<evidence type="ECO:0000256" key="9">
    <source>
        <dbReference type="SAM" id="MobiDB-lite"/>
    </source>
</evidence>
<feature type="transmembrane region" description="Helical" evidence="10">
    <location>
        <begin position="222"/>
        <end position="239"/>
    </location>
</feature>
<dbReference type="Pfam" id="PF01545">
    <property type="entry name" value="Cation_efflux"/>
    <property type="match status" value="1"/>
</dbReference>
<protein>
    <submittedName>
        <fullName evidence="13">Cation diffusion facilitator family transporter</fullName>
    </submittedName>
</protein>
<evidence type="ECO:0000313" key="13">
    <source>
        <dbReference type="EMBL" id="MFD1949645.1"/>
    </source>
</evidence>
<accession>A0ABW4TUS0</accession>
<dbReference type="InterPro" id="IPR027469">
    <property type="entry name" value="Cation_efflux_TMD_sf"/>
</dbReference>
<evidence type="ECO:0000313" key="14">
    <source>
        <dbReference type="Proteomes" id="UP001597400"/>
    </source>
</evidence>
<organism evidence="13 14">
    <name type="scientific">Sphingomonas arantia</name>
    <dbReference type="NCBI Taxonomy" id="1460676"/>
    <lineage>
        <taxon>Bacteria</taxon>
        <taxon>Pseudomonadati</taxon>
        <taxon>Pseudomonadota</taxon>
        <taxon>Alphaproteobacteria</taxon>
        <taxon>Sphingomonadales</taxon>
        <taxon>Sphingomonadaceae</taxon>
        <taxon>Sphingomonas</taxon>
    </lineage>
</organism>
<feature type="compositionally biased region" description="Basic residues" evidence="9">
    <location>
        <begin position="34"/>
        <end position="49"/>
    </location>
</feature>
<dbReference type="Pfam" id="PF16916">
    <property type="entry name" value="ZT_dimer"/>
    <property type="match status" value="1"/>
</dbReference>
<evidence type="ECO:0000259" key="11">
    <source>
        <dbReference type="Pfam" id="PF01545"/>
    </source>
</evidence>
<evidence type="ECO:0000256" key="4">
    <source>
        <dbReference type="ARBA" id="ARBA00022692"/>
    </source>
</evidence>
<feature type="transmembrane region" description="Helical" evidence="10">
    <location>
        <begin position="196"/>
        <end position="216"/>
    </location>
</feature>
<gene>
    <name evidence="13" type="ORF">ACFSGX_02540</name>
</gene>
<dbReference type="SUPFAM" id="SSF161111">
    <property type="entry name" value="Cation efflux protein transmembrane domain-like"/>
    <property type="match status" value="1"/>
</dbReference>
<evidence type="ECO:0000256" key="2">
    <source>
        <dbReference type="ARBA" id="ARBA00008873"/>
    </source>
</evidence>
<keyword evidence="7" id="KW-0406">Ion transport</keyword>
<evidence type="ECO:0000256" key="8">
    <source>
        <dbReference type="ARBA" id="ARBA00023136"/>
    </source>
</evidence>
<dbReference type="SUPFAM" id="SSF160240">
    <property type="entry name" value="Cation efflux protein cytoplasmic domain-like"/>
    <property type="match status" value="1"/>
</dbReference>
<comment type="subcellular location">
    <subcellularLocation>
        <location evidence="1">Membrane</location>
        <topology evidence="1">Multi-pass membrane protein</topology>
    </subcellularLocation>
</comment>
<evidence type="ECO:0000256" key="5">
    <source>
        <dbReference type="ARBA" id="ARBA00022906"/>
    </source>
</evidence>
<reference evidence="14" key="1">
    <citation type="journal article" date="2019" name="Int. J. Syst. Evol. Microbiol.">
        <title>The Global Catalogue of Microorganisms (GCM) 10K type strain sequencing project: providing services to taxonomists for standard genome sequencing and annotation.</title>
        <authorList>
            <consortium name="The Broad Institute Genomics Platform"/>
            <consortium name="The Broad Institute Genome Sequencing Center for Infectious Disease"/>
            <person name="Wu L."/>
            <person name="Ma J."/>
        </authorList>
    </citation>
    <scope>NUCLEOTIDE SEQUENCE [LARGE SCALE GENOMIC DNA]</scope>
    <source>
        <strain evidence="14">CGMCC 1.12702</strain>
    </source>
</reference>
<feature type="region of interest" description="Disordered" evidence="9">
    <location>
        <begin position="27"/>
        <end position="54"/>
    </location>
</feature>
<feature type="transmembrane region" description="Helical" evidence="10">
    <location>
        <begin position="96"/>
        <end position="116"/>
    </location>
</feature>
<dbReference type="InterPro" id="IPR036837">
    <property type="entry name" value="Cation_efflux_CTD_sf"/>
</dbReference>
<sequence>MWPRLAGDVRGGARGLWRADAMAGDDMTQDHSGHGHSHGGHGHGHGHGGGHHDHTAGADVRSLRWALALTAFYLLVEVVGAFWFNSLALLSDAAHMMTDVAALVIALAAISIGARPADDRRTFGYKRFEILAAAFNALLLFAVAIYVLIEAVQRFRTPQPIESGGMMAVAVLGLIVNFASMRLLSAGRDGSLNMKGAYLEVWADAIGSVGVIAGAVAIRFTGWTWIDPVVAIGIGLWVVPRTWTLLRDTINVLLEGVPGGMNLPDIRAGIGGIAGVGGVHDLHVWSVSSDAVNCTVHVELTGGADADGVRHAVAEWLATRHGIGHSTIQTETAAQACGHRDHLHP</sequence>
<feature type="domain" description="Cation efflux protein transmembrane" evidence="11">
    <location>
        <begin position="66"/>
        <end position="254"/>
    </location>
</feature>
<feature type="transmembrane region" description="Helical" evidence="10">
    <location>
        <begin position="128"/>
        <end position="149"/>
    </location>
</feature>
<dbReference type="InterPro" id="IPR002524">
    <property type="entry name" value="Cation_efflux"/>
</dbReference>
<evidence type="ECO:0000256" key="3">
    <source>
        <dbReference type="ARBA" id="ARBA00022448"/>
    </source>
</evidence>
<keyword evidence="6 10" id="KW-1133">Transmembrane helix</keyword>
<evidence type="ECO:0000256" key="7">
    <source>
        <dbReference type="ARBA" id="ARBA00023065"/>
    </source>
</evidence>
<dbReference type="PANTHER" id="PTHR11562">
    <property type="entry name" value="CATION EFFLUX PROTEIN/ ZINC TRANSPORTER"/>
    <property type="match status" value="1"/>
</dbReference>
<keyword evidence="8 10" id="KW-0472">Membrane</keyword>
<dbReference type="EMBL" id="JBHUGS010000001">
    <property type="protein sequence ID" value="MFD1949645.1"/>
    <property type="molecule type" value="Genomic_DNA"/>
</dbReference>
<evidence type="ECO:0000259" key="12">
    <source>
        <dbReference type="Pfam" id="PF16916"/>
    </source>
</evidence>
<dbReference type="Gene3D" id="1.20.1510.10">
    <property type="entry name" value="Cation efflux protein transmembrane domain"/>
    <property type="match status" value="1"/>
</dbReference>
<dbReference type="RefSeq" id="WP_380927228.1">
    <property type="nucleotide sequence ID" value="NZ_JBHUGS010000001.1"/>
</dbReference>